<dbReference type="GO" id="GO:0007052">
    <property type="term" value="P:mitotic spindle organization"/>
    <property type="evidence" value="ECO:0007669"/>
    <property type="project" value="TreeGrafter"/>
</dbReference>
<keyword evidence="5 6" id="KW-0413">Isomerase</keyword>
<protein>
    <recommendedName>
        <fullName evidence="6">Serine/threonine-protein phosphatase 2A activator</fullName>
        <ecNumber evidence="6">5.2.1.8</ecNumber>
    </recommendedName>
    <alternativeName>
        <fullName evidence="6">Phosphotyrosyl phosphatase activator</fullName>
    </alternativeName>
</protein>
<dbReference type="CDD" id="cd04087">
    <property type="entry name" value="PTPA"/>
    <property type="match status" value="1"/>
</dbReference>
<evidence type="ECO:0000313" key="8">
    <source>
        <dbReference type="EMBL" id="ORZ35202.1"/>
    </source>
</evidence>
<dbReference type="InterPro" id="IPR004327">
    <property type="entry name" value="Phstyr_phstse_ac"/>
</dbReference>
<dbReference type="Pfam" id="PF03095">
    <property type="entry name" value="PTPA"/>
    <property type="match status" value="1"/>
</dbReference>
<keyword evidence="3 6" id="KW-0963">Cytoplasm</keyword>
<evidence type="ECO:0000256" key="5">
    <source>
        <dbReference type="ARBA" id="ARBA00023235"/>
    </source>
</evidence>
<dbReference type="InterPro" id="IPR037218">
    <property type="entry name" value="PTPA_sf"/>
</dbReference>
<evidence type="ECO:0000256" key="2">
    <source>
        <dbReference type="ARBA" id="ARBA00004496"/>
    </source>
</evidence>
<sequence length="393" mass="44040">MMTVTDSDSAAPQAVAAETPSPLVSAPTTTTSTNTITNTFAIPQRRIITPDDLTHFHQSQIHADFFGFIEACSDAVSGLKISDSVHDQSATVQHLLTLLNTIEATVDQTPAEPDPKSRFGNPAFRLFYDKVQVSLPEWLAPLVQSADAIPEVAKYLEKSFGDRKRIDYGTGHEANFMAFLLCLWKLDLLTSSDLAAVILRVFVRYITLMRKIQFTYWLEPAGSHGVWGLDDYHSLPFLFGASQLVPHKHLRPRAIRNAEIVDEFANDYLYFSCIQFINRVKPTASLRWHSPMLDDISSAKSWAKVEAGMRKMYRAEVLGKLPIMQHFMFGTILRFDNVSGRVVKDEDLEADDGHLHVYAMGQQFPDCCGMRLPSAIAAKEREGRANRSALPFD</sequence>
<evidence type="ECO:0000256" key="6">
    <source>
        <dbReference type="RuleBase" id="RU361210"/>
    </source>
</evidence>
<reference evidence="8 9" key="1">
    <citation type="submission" date="2016-07" db="EMBL/GenBank/DDBJ databases">
        <title>Pervasive Adenine N6-methylation of Active Genes in Fungi.</title>
        <authorList>
            <consortium name="DOE Joint Genome Institute"/>
            <person name="Mondo S.J."/>
            <person name="Dannebaum R.O."/>
            <person name="Kuo R.C."/>
            <person name="Labutti K."/>
            <person name="Haridas S."/>
            <person name="Kuo A."/>
            <person name="Salamov A."/>
            <person name="Ahrendt S.R."/>
            <person name="Lipzen A."/>
            <person name="Sullivan W."/>
            <person name="Andreopoulos W.B."/>
            <person name="Clum A."/>
            <person name="Lindquist E."/>
            <person name="Daum C."/>
            <person name="Ramamoorthy G.K."/>
            <person name="Gryganskyi A."/>
            <person name="Culley D."/>
            <person name="Magnuson J.K."/>
            <person name="James T.Y."/>
            <person name="O'Malley M.A."/>
            <person name="Stajich J.E."/>
            <person name="Spatafora J.W."/>
            <person name="Visel A."/>
            <person name="Grigoriev I.V."/>
        </authorList>
    </citation>
    <scope>NUCLEOTIDE SEQUENCE [LARGE SCALE GENOMIC DNA]</scope>
    <source>
        <strain evidence="8 9">PL171</strain>
    </source>
</reference>
<dbReference type="EMBL" id="MCFL01000023">
    <property type="protein sequence ID" value="ORZ35202.1"/>
    <property type="molecule type" value="Genomic_DNA"/>
</dbReference>
<comment type="function">
    <text evidence="6">PPIases accelerate the folding of proteins. It catalyzes the cis-trans isomerization of proline imidic peptide bonds in oligopeptides.</text>
</comment>
<evidence type="ECO:0000313" key="9">
    <source>
        <dbReference type="Proteomes" id="UP000193411"/>
    </source>
</evidence>
<feature type="region of interest" description="Disordered" evidence="7">
    <location>
        <begin position="1"/>
        <end position="34"/>
    </location>
</feature>
<keyword evidence="9" id="KW-1185">Reference proteome</keyword>
<dbReference type="SUPFAM" id="SSF140984">
    <property type="entry name" value="PTPA-like"/>
    <property type="match status" value="1"/>
</dbReference>
<dbReference type="PANTHER" id="PTHR10012:SF5">
    <property type="entry name" value="SERINE_THREONINE-PROTEIN PHOSPHATASE 2A ACTIVATOR 2"/>
    <property type="match status" value="1"/>
</dbReference>
<evidence type="ECO:0000256" key="1">
    <source>
        <dbReference type="ARBA" id="ARBA00000971"/>
    </source>
</evidence>
<proteinExistence type="inferred from homology"/>
<dbReference type="STRING" id="765915.A0A1Y2HQ11"/>
<keyword evidence="4 6" id="KW-0697">Rotamase</keyword>
<dbReference type="EC" id="5.2.1.8" evidence="6"/>
<dbReference type="GO" id="GO:0003755">
    <property type="term" value="F:peptidyl-prolyl cis-trans isomerase activity"/>
    <property type="evidence" value="ECO:0007669"/>
    <property type="project" value="UniProtKB-KW"/>
</dbReference>
<accession>A0A1Y2HQ11</accession>
<dbReference type="GO" id="GO:0005634">
    <property type="term" value="C:nucleus"/>
    <property type="evidence" value="ECO:0007669"/>
    <property type="project" value="TreeGrafter"/>
</dbReference>
<comment type="similarity">
    <text evidence="6">Belongs to the PTPA-type PPIase family.</text>
</comment>
<dbReference type="FunFam" id="1.20.120.1150:FF:000002">
    <property type="entry name" value="Serine/threonine-protein phosphatase 2A activator"/>
    <property type="match status" value="1"/>
</dbReference>
<evidence type="ECO:0000256" key="7">
    <source>
        <dbReference type="SAM" id="MobiDB-lite"/>
    </source>
</evidence>
<dbReference type="OrthoDB" id="16120at2759"/>
<dbReference type="Gene3D" id="1.20.120.1150">
    <property type="match status" value="1"/>
</dbReference>
<dbReference type="InterPro" id="IPR043170">
    <property type="entry name" value="PTPA_C_lid"/>
</dbReference>
<comment type="caution">
    <text evidence="8">The sequence shown here is derived from an EMBL/GenBank/DDBJ whole genome shotgun (WGS) entry which is preliminary data.</text>
</comment>
<dbReference type="AlphaFoldDB" id="A0A1Y2HQ11"/>
<dbReference type="GO" id="GO:0005737">
    <property type="term" value="C:cytoplasm"/>
    <property type="evidence" value="ECO:0007669"/>
    <property type="project" value="UniProtKB-SubCell"/>
</dbReference>
<gene>
    <name evidence="8" type="ORF">BCR44DRAFT_332494</name>
</gene>
<comment type="catalytic activity">
    <reaction evidence="1 6">
        <text>[protein]-peptidylproline (omega=180) = [protein]-peptidylproline (omega=0)</text>
        <dbReference type="Rhea" id="RHEA:16237"/>
        <dbReference type="Rhea" id="RHEA-COMP:10747"/>
        <dbReference type="Rhea" id="RHEA-COMP:10748"/>
        <dbReference type="ChEBI" id="CHEBI:83833"/>
        <dbReference type="ChEBI" id="CHEBI:83834"/>
        <dbReference type="EC" id="5.2.1.8"/>
    </reaction>
</comment>
<dbReference type="GO" id="GO:0008160">
    <property type="term" value="F:protein tyrosine phosphatase activator activity"/>
    <property type="evidence" value="ECO:0007669"/>
    <property type="project" value="TreeGrafter"/>
</dbReference>
<dbReference type="Proteomes" id="UP000193411">
    <property type="component" value="Unassembled WGS sequence"/>
</dbReference>
<organism evidence="8 9">
    <name type="scientific">Catenaria anguillulae PL171</name>
    <dbReference type="NCBI Taxonomy" id="765915"/>
    <lineage>
        <taxon>Eukaryota</taxon>
        <taxon>Fungi</taxon>
        <taxon>Fungi incertae sedis</taxon>
        <taxon>Blastocladiomycota</taxon>
        <taxon>Blastocladiomycetes</taxon>
        <taxon>Blastocladiales</taxon>
        <taxon>Catenariaceae</taxon>
        <taxon>Catenaria</taxon>
    </lineage>
</organism>
<evidence type="ECO:0000256" key="4">
    <source>
        <dbReference type="ARBA" id="ARBA00023110"/>
    </source>
</evidence>
<evidence type="ECO:0000256" key="3">
    <source>
        <dbReference type="ARBA" id="ARBA00022490"/>
    </source>
</evidence>
<dbReference type="GO" id="GO:0000159">
    <property type="term" value="C:protein phosphatase type 2A complex"/>
    <property type="evidence" value="ECO:0007669"/>
    <property type="project" value="TreeGrafter"/>
</dbReference>
<feature type="compositionally biased region" description="Polar residues" evidence="7">
    <location>
        <begin position="1"/>
        <end position="10"/>
    </location>
</feature>
<dbReference type="PANTHER" id="PTHR10012">
    <property type="entry name" value="SERINE/THREONINE-PROTEIN PHOSPHATASE 2A REGULATORY SUBUNIT B"/>
    <property type="match status" value="1"/>
</dbReference>
<name>A0A1Y2HQ11_9FUNG</name>
<comment type="subcellular location">
    <subcellularLocation>
        <location evidence="2 6">Cytoplasm</location>
    </subcellularLocation>
</comment>